<dbReference type="InterPro" id="IPR011764">
    <property type="entry name" value="Biotin_carboxylation_dom"/>
</dbReference>
<proteinExistence type="predicted"/>
<dbReference type="GO" id="GO:0046872">
    <property type="term" value="F:metal ion binding"/>
    <property type="evidence" value="ECO:0007669"/>
    <property type="project" value="InterPro"/>
</dbReference>
<evidence type="ECO:0000256" key="6">
    <source>
        <dbReference type="PROSITE-ProRule" id="PRU00409"/>
    </source>
</evidence>
<dbReference type="Proteomes" id="UP000001208">
    <property type="component" value="Chromosome"/>
</dbReference>
<dbReference type="NCBIfam" id="NF006367">
    <property type="entry name" value="PRK08591.1"/>
    <property type="match status" value="1"/>
</dbReference>
<feature type="region of interest" description="Disordered" evidence="7">
    <location>
        <begin position="475"/>
        <end position="498"/>
    </location>
</feature>
<dbReference type="InterPro" id="IPR004549">
    <property type="entry name" value="Acetyl_CoA_COase_biotin_COase"/>
</dbReference>
<dbReference type="PROSITE" id="PS50979">
    <property type="entry name" value="BC"/>
    <property type="match status" value="1"/>
</dbReference>
<sequence length="498" mass="55394">MAIQKVLVANRGEIAIRVFRTLKEMGVKSVAVYSDADKKARFYQLADEAYCIGGITSRESYLVQEKIFEVAEKSGCDAIHPGYGFLSENAAFAKACAERGLIFIGPKPDVIQALGDKIEARKIAIKANLPIASGTEGSIENLQEASQVAEKVGFPVLIKATAGGGGKGMKKVESKELFASSFNAARNEALAAFGDGRVYIEKYLENPRHVEIQILCDSYGNGAYLFERECSIQRRHQKVIEEAPSSILTPDMRQEMGECALRIAKEVGYENAGTVEFLVDKHRKFYFLEVNTRLQVEHPVTEMITGIDLVREQVKIAQGEPLSFTQDDLQIMGHSIECRIYAEDSENFMPSTGVVPHYVEPNGFGIRTDSAIQSGSEISMYYDPMIAKLVVWDKNRESAILKMRRALSEYEIAGVDTTIPFCQFALRHEAFCSGEFDTHFIQNFYFNREKAPLGEKQSAVAAIAAAIFQAKQNGAAQETQKNTSSRVCSSWEKRKMMR</sequence>
<dbReference type="HOGENOM" id="CLU_000395_3_2_10"/>
<dbReference type="InterPro" id="IPR005482">
    <property type="entry name" value="Biotin_COase_C"/>
</dbReference>
<evidence type="ECO:0000313" key="11">
    <source>
        <dbReference type="Proteomes" id="UP000001208"/>
    </source>
</evidence>
<dbReference type="RefSeq" id="WP_012499755.1">
    <property type="nucleotide sequence ID" value="NC_011026.1"/>
</dbReference>
<organism evidence="10 11">
    <name type="scientific">Chloroherpeton thalassium (strain ATCC 35110 / GB-78)</name>
    <dbReference type="NCBI Taxonomy" id="517418"/>
    <lineage>
        <taxon>Bacteria</taxon>
        <taxon>Pseudomonadati</taxon>
        <taxon>Chlorobiota</taxon>
        <taxon>Chlorobiia</taxon>
        <taxon>Chlorobiales</taxon>
        <taxon>Chloroherpetonaceae</taxon>
        <taxon>Chloroherpeton</taxon>
    </lineage>
</organism>
<evidence type="ECO:0000256" key="7">
    <source>
        <dbReference type="SAM" id="MobiDB-lite"/>
    </source>
</evidence>
<feature type="domain" description="Biotin carboxylation" evidence="9">
    <location>
        <begin position="2"/>
        <end position="446"/>
    </location>
</feature>
<dbReference type="FunFam" id="3.30.470.20:FF:000028">
    <property type="entry name" value="Methylcrotonoyl-CoA carboxylase subunit alpha, mitochondrial"/>
    <property type="match status" value="1"/>
</dbReference>
<keyword evidence="3 6" id="KW-0067">ATP-binding</keyword>
<evidence type="ECO:0000256" key="1">
    <source>
        <dbReference type="ARBA" id="ARBA00022598"/>
    </source>
</evidence>
<name>B3QYX8_CHLT3</name>
<evidence type="ECO:0000256" key="5">
    <source>
        <dbReference type="ARBA" id="ARBA00023267"/>
    </source>
</evidence>
<dbReference type="Pfam" id="PF00289">
    <property type="entry name" value="Biotin_carb_N"/>
    <property type="match status" value="1"/>
</dbReference>
<dbReference type="InterPro" id="IPR011054">
    <property type="entry name" value="Rudment_hybrid_motif"/>
</dbReference>
<dbReference type="NCBIfam" id="TIGR00514">
    <property type="entry name" value="accC"/>
    <property type="match status" value="1"/>
</dbReference>
<dbReference type="InterPro" id="IPR005479">
    <property type="entry name" value="CPAse_ATP-bd"/>
</dbReference>
<dbReference type="PROSITE" id="PS00866">
    <property type="entry name" value="CPSASE_1"/>
    <property type="match status" value="1"/>
</dbReference>
<evidence type="ECO:0000259" key="8">
    <source>
        <dbReference type="PROSITE" id="PS50975"/>
    </source>
</evidence>
<gene>
    <name evidence="10" type="ordered locus">Ctha_1207</name>
</gene>
<dbReference type="PANTHER" id="PTHR18866:SF33">
    <property type="entry name" value="METHYLCROTONOYL-COA CARBOXYLASE SUBUNIT ALPHA, MITOCHONDRIAL-RELATED"/>
    <property type="match status" value="1"/>
</dbReference>
<dbReference type="STRING" id="517418.Ctha_1207"/>
<dbReference type="FunFam" id="3.30.1490.20:FF:000003">
    <property type="entry name" value="acetyl-CoA carboxylase isoform X1"/>
    <property type="match status" value="1"/>
</dbReference>
<evidence type="ECO:0000313" key="10">
    <source>
        <dbReference type="EMBL" id="ACF13671.1"/>
    </source>
</evidence>
<evidence type="ECO:0000256" key="4">
    <source>
        <dbReference type="ARBA" id="ARBA00022842"/>
    </source>
</evidence>
<dbReference type="eggNOG" id="COG0439">
    <property type="taxonomic scope" value="Bacteria"/>
</dbReference>
<dbReference type="OrthoDB" id="9807469at2"/>
<evidence type="ECO:0000256" key="3">
    <source>
        <dbReference type="ARBA" id="ARBA00022840"/>
    </source>
</evidence>
<dbReference type="UniPathway" id="UPA00655">
    <property type="reaction ID" value="UER00711"/>
</dbReference>
<dbReference type="KEGG" id="cts:Ctha_1207"/>
<dbReference type="Gene3D" id="3.30.470.20">
    <property type="entry name" value="ATP-grasp fold, B domain"/>
    <property type="match status" value="1"/>
</dbReference>
<dbReference type="GO" id="GO:2001295">
    <property type="term" value="P:malonyl-CoA biosynthetic process"/>
    <property type="evidence" value="ECO:0007669"/>
    <property type="project" value="UniProtKB-UniPathway"/>
</dbReference>
<dbReference type="InterPro" id="IPR016185">
    <property type="entry name" value="PreATP-grasp_dom_sf"/>
</dbReference>
<dbReference type="PROSITE" id="PS50975">
    <property type="entry name" value="ATP_GRASP"/>
    <property type="match status" value="1"/>
</dbReference>
<evidence type="ECO:0000259" key="9">
    <source>
        <dbReference type="PROSITE" id="PS50979"/>
    </source>
</evidence>
<keyword evidence="2 6" id="KW-0547">Nucleotide-binding</keyword>
<dbReference type="EMBL" id="CP001100">
    <property type="protein sequence ID" value="ACF13671.1"/>
    <property type="molecule type" value="Genomic_DNA"/>
</dbReference>
<feature type="domain" description="ATP-grasp" evidence="8">
    <location>
        <begin position="121"/>
        <end position="318"/>
    </location>
</feature>
<dbReference type="GO" id="GO:0016874">
    <property type="term" value="F:ligase activity"/>
    <property type="evidence" value="ECO:0007669"/>
    <property type="project" value="UniProtKB-KW"/>
</dbReference>
<keyword evidence="5" id="KW-0092">Biotin</keyword>
<dbReference type="Pfam" id="PF02786">
    <property type="entry name" value="CPSase_L_D2"/>
    <property type="match status" value="1"/>
</dbReference>
<dbReference type="PROSITE" id="PS00867">
    <property type="entry name" value="CPSASE_2"/>
    <property type="match status" value="1"/>
</dbReference>
<dbReference type="InterPro" id="IPR050856">
    <property type="entry name" value="Biotin_carboxylase_complex"/>
</dbReference>
<dbReference type="PANTHER" id="PTHR18866">
    <property type="entry name" value="CARBOXYLASE:PYRUVATE/ACETYL-COA/PROPIONYL-COA CARBOXYLASE"/>
    <property type="match status" value="1"/>
</dbReference>
<feature type="compositionally biased region" description="Polar residues" evidence="7">
    <location>
        <begin position="475"/>
        <end position="488"/>
    </location>
</feature>
<reference evidence="10 11" key="1">
    <citation type="submission" date="2008-06" db="EMBL/GenBank/DDBJ databases">
        <title>Complete sequence of Chloroherpeton thalassium ATCC 35110.</title>
        <authorList>
            <consortium name="US DOE Joint Genome Institute"/>
            <person name="Lucas S."/>
            <person name="Copeland A."/>
            <person name="Lapidus A."/>
            <person name="Glavina del Rio T."/>
            <person name="Dalin E."/>
            <person name="Tice H."/>
            <person name="Bruce D."/>
            <person name="Goodwin L."/>
            <person name="Pitluck S."/>
            <person name="Schmutz J."/>
            <person name="Larimer F."/>
            <person name="Land M."/>
            <person name="Hauser L."/>
            <person name="Kyrpides N."/>
            <person name="Mikhailova N."/>
            <person name="Liu Z."/>
            <person name="Li T."/>
            <person name="Zhao F."/>
            <person name="Overmann J."/>
            <person name="Bryant D.A."/>
            <person name="Richardson P."/>
        </authorList>
    </citation>
    <scope>NUCLEOTIDE SEQUENCE [LARGE SCALE GENOMIC DNA]</scope>
    <source>
        <strain evidence="11">ATCC 35110 / GB-78</strain>
    </source>
</reference>
<dbReference type="InterPro" id="IPR011761">
    <property type="entry name" value="ATP-grasp"/>
</dbReference>
<protein>
    <submittedName>
        <fullName evidence="10">Carbamoyl-phosphate synthase L chain ATP-binding</fullName>
    </submittedName>
</protein>
<dbReference type="SMART" id="SM00878">
    <property type="entry name" value="Biotin_carb_C"/>
    <property type="match status" value="1"/>
</dbReference>
<keyword evidence="4" id="KW-0460">Magnesium</keyword>
<keyword evidence="1" id="KW-0436">Ligase</keyword>
<dbReference type="Pfam" id="PF02785">
    <property type="entry name" value="Biotin_carb_C"/>
    <property type="match status" value="1"/>
</dbReference>
<dbReference type="AlphaFoldDB" id="B3QYX8"/>
<dbReference type="InterPro" id="IPR005481">
    <property type="entry name" value="BC-like_N"/>
</dbReference>
<evidence type="ECO:0000256" key="2">
    <source>
        <dbReference type="ARBA" id="ARBA00022741"/>
    </source>
</evidence>
<keyword evidence="11" id="KW-1185">Reference proteome</keyword>
<accession>B3QYX8</accession>
<dbReference type="SUPFAM" id="SSF56059">
    <property type="entry name" value="Glutathione synthetase ATP-binding domain-like"/>
    <property type="match status" value="1"/>
</dbReference>
<dbReference type="FunFam" id="3.40.50.20:FF:000010">
    <property type="entry name" value="Propionyl-CoA carboxylase subunit alpha"/>
    <property type="match status" value="1"/>
</dbReference>
<dbReference type="SUPFAM" id="SSF52440">
    <property type="entry name" value="PreATP-grasp domain"/>
    <property type="match status" value="1"/>
</dbReference>
<dbReference type="SUPFAM" id="SSF51246">
    <property type="entry name" value="Rudiment single hybrid motif"/>
    <property type="match status" value="1"/>
</dbReference>
<dbReference type="GO" id="GO:0005524">
    <property type="term" value="F:ATP binding"/>
    <property type="evidence" value="ECO:0007669"/>
    <property type="project" value="UniProtKB-UniRule"/>
</dbReference>